<dbReference type="Proteomes" id="UP000574067">
    <property type="component" value="Unassembled WGS sequence"/>
</dbReference>
<accession>A0A848FE92</accession>
<name>A0A848FE92_9BURK</name>
<evidence type="ECO:0000256" key="1">
    <source>
        <dbReference type="ARBA" id="ARBA00007689"/>
    </source>
</evidence>
<dbReference type="PANTHER" id="PTHR33606:SF3">
    <property type="entry name" value="PROTEIN YCII"/>
    <property type="match status" value="1"/>
</dbReference>
<dbReference type="Gene3D" id="3.30.70.1060">
    <property type="entry name" value="Dimeric alpha+beta barrel"/>
    <property type="match status" value="1"/>
</dbReference>
<proteinExistence type="inferred from homology"/>
<feature type="domain" description="YCII-related" evidence="2">
    <location>
        <begin position="9"/>
        <end position="96"/>
    </location>
</feature>
<gene>
    <name evidence="3" type="ORF">HHL10_20540</name>
</gene>
<keyword evidence="4" id="KW-1185">Reference proteome</keyword>
<dbReference type="PANTHER" id="PTHR33606">
    <property type="entry name" value="PROTEIN YCII"/>
    <property type="match status" value="1"/>
</dbReference>
<dbReference type="SUPFAM" id="SSF54909">
    <property type="entry name" value="Dimeric alpha+beta barrel"/>
    <property type="match status" value="1"/>
</dbReference>
<comment type="caution">
    <text evidence="3">The sequence shown here is derived from an EMBL/GenBank/DDBJ whole genome shotgun (WGS) entry which is preliminary data.</text>
</comment>
<dbReference type="InterPro" id="IPR005545">
    <property type="entry name" value="YCII"/>
</dbReference>
<sequence length="105" mass="11990">MAQTEQGYFAVWATDRPGALERRTRVREEHRQRLRRASEHGIRVLHGGPTLGAQDQHMNGTLLIVQAATLEAVQRFVDGDPYMREGVYESVVIRPWVWGLGRPPE</sequence>
<dbReference type="Pfam" id="PF03795">
    <property type="entry name" value="YCII"/>
    <property type="match status" value="1"/>
</dbReference>
<evidence type="ECO:0000259" key="2">
    <source>
        <dbReference type="Pfam" id="PF03795"/>
    </source>
</evidence>
<dbReference type="AlphaFoldDB" id="A0A848FE92"/>
<protein>
    <submittedName>
        <fullName evidence="3">YciI family protein</fullName>
    </submittedName>
</protein>
<dbReference type="InterPro" id="IPR011008">
    <property type="entry name" value="Dimeric_a/b-barrel"/>
</dbReference>
<dbReference type="InterPro" id="IPR051807">
    <property type="entry name" value="Sec-metab_biosynth-assoc"/>
</dbReference>
<evidence type="ECO:0000313" key="3">
    <source>
        <dbReference type="EMBL" id="NML17366.1"/>
    </source>
</evidence>
<organism evidence="3 4">
    <name type="scientific">Azohydromonas caseinilytica</name>
    <dbReference type="NCBI Taxonomy" id="2728836"/>
    <lineage>
        <taxon>Bacteria</taxon>
        <taxon>Pseudomonadati</taxon>
        <taxon>Pseudomonadota</taxon>
        <taxon>Betaproteobacteria</taxon>
        <taxon>Burkholderiales</taxon>
        <taxon>Sphaerotilaceae</taxon>
        <taxon>Azohydromonas</taxon>
    </lineage>
</organism>
<dbReference type="RefSeq" id="WP_169162269.1">
    <property type="nucleotide sequence ID" value="NZ_JABBFW010000017.1"/>
</dbReference>
<reference evidence="3 4" key="1">
    <citation type="submission" date="2020-04" db="EMBL/GenBank/DDBJ databases">
        <title>Azohydromonas sp. isolated from soil.</title>
        <authorList>
            <person name="Dahal R.H."/>
        </authorList>
    </citation>
    <scope>NUCLEOTIDE SEQUENCE [LARGE SCALE GENOMIC DNA]</scope>
    <source>
        <strain evidence="3 4">G-1-1-14</strain>
    </source>
</reference>
<comment type="similarity">
    <text evidence="1">Belongs to the YciI family.</text>
</comment>
<evidence type="ECO:0000313" key="4">
    <source>
        <dbReference type="Proteomes" id="UP000574067"/>
    </source>
</evidence>
<dbReference type="EMBL" id="JABBFW010000017">
    <property type="protein sequence ID" value="NML17366.1"/>
    <property type="molecule type" value="Genomic_DNA"/>
</dbReference>